<feature type="region of interest" description="Disordered" evidence="1">
    <location>
        <begin position="234"/>
        <end position="288"/>
    </location>
</feature>
<sequence length="597" mass="67679">MNQPATVHNYGKLSKADSPRNHSSPTSILRKFPNSLRHDQKHQTKIKRNSSPVNVALSGNREGWETNRKSWSFGDDISDESEERPSSEDSGVLGKMRESRCNNEDSRVKRKFSDTSISSDGSCYDNGDTWKFQSKYIISNDNNKSVQNVNNNKLDNLNSTSGGNVKKINNSALGGDPLTDQKEVNNKSKRKFSVISNSLSERKNDSDDLHRNSFCEKSELSKRLQFPIHKSTPNLLRSSTVTNSDRRIGDKSVNGDYDSPSERRRGGKRESNYKNGGMPLRESDSLPHLDQRHRIIHSIMPRINRTISESPESNLSKACIKSESHINSQNSYNSNVRLKEPYFSVSNVFDVGKKNELNRSDDENEGLSLIDNRKNLVFRPSKAQKEMKNRWSYKKTVDIMPNIRTLMGRRNRNDNNIEGVLSSGAFAPLMMTHPYVRSDSCTSLNIPQIQYTDADEKHIPVKKCETVYGLSSLIPSESPFHVEPIKPVNRLRVPPNGFSGSTSRMCSRCSSLLSMASSSRYSINTTGSVFVNCNQSVEKLQEPSILCKLCLMEVPMSMSLKIDCCGCIFCRDLGGDPVKGSRRKENYYYYYYYYFKK</sequence>
<feature type="region of interest" description="Disordered" evidence="1">
    <location>
        <begin position="1"/>
        <end position="119"/>
    </location>
</feature>
<organism>
    <name type="scientific">Pediculus humanus subsp. corporis</name>
    <name type="common">Body louse</name>
    <dbReference type="NCBI Taxonomy" id="121224"/>
    <lineage>
        <taxon>Eukaryota</taxon>
        <taxon>Metazoa</taxon>
        <taxon>Ecdysozoa</taxon>
        <taxon>Arthropoda</taxon>
        <taxon>Hexapoda</taxon>
        <taxon>Insecta</taxon>
        <taxon>Pterygota</taxon>
        <taxon>Neoptera</taxon>
        <taxon>Paraneoptera</taxon>
        <taxon>Psocodea</taxon>
        <taxon>Troctomorpha</taxon>
        <taxon>Phthiraptera</taxon>
        <taxon>Anoplura</taxon>
        <taxon>Pediculidae</taxon>
        <taxon>Pediculus</taxon>
    </lineage>
</organism>
<feature type="compositionally biased region" description="Basic and acidic residues" evidence="1">
    <location>
        <begin position="200"/>
        <end position="210"/>
    </location>
</feature>
<dbReference type="CTD" id="8238748"/>
<proteinExistence type="predicted"/>
<feature type="region of interest" description="Disordered" evidence="1">
    <location>
        <begin position="143"/>
        <end position="210"/>
    </location>
</feature>
<dbReference type="GeneID" id="8238748"/>
<dbReference type="AlphaFoldDB" id="E0VVV4"/>
<evidence type="ECO:0000256" key="1">
    <source>
        <dbReference type="SAM" id="MobiDB-lite"/>
    </source>
</evidence>
<dbReference type="EnsemblMetazoa" id="PHUM467940-RA">
    <property type="protein sequence ID" value="PHUM467940-PA"/>
    <property type="gene ID" value="PHUM467940"/>
</dbReference>
<feature type="compositionally biased region" description="Polar residues" evidence="1">
    <location>
        <begin position="234"/>
        <end position="243"/>
    </location>
</feature>
<protein>
    <submittedName>
        <fullName evidence="2 3">Uncharacterized protein</fullName>
    </submittedName>
</protein>
<keyword evidence="4" id="KW-1185">Reference proteome</keyword>
<dbReference type="InParanoid" id="E0VVV4"/>
<dbReference type="HOGENOM" id="CLU_457340_0_0_1"/>
<feature type="compositionally biased region" description="Basic and acidic residues" evidence="1">
    <location>
        <begin position="95"/>
        <end position="113"/>
    </location>
</feature>
<gene>
    <name evidence="3" type="primary">8238748</name>
    <name evidence="2" type="ORF">Phum_PHUM467940</name>
</gene>
<feature type="compositionally biased region" description="Polar residues" evidence="1">
    <location>
        <begin position="159"/>
        <end position="172"/>
    </location>
</feature>
<feature type="compositionally biased region" description="Basic and acidic residues" evidence="1">
    <location>
        <begin position="260"/>
        <end position="272"/>
    </location>
</feature>
<dbReference type="EMBL" id="DS235815">
    <property type="protein sequence ID" value="EEB17510.1"/>
    <property type="molecule type" value="Genomic_DNA"/>
</dbReference>
<dbReference type="RefSeq" id="XP_002430248.1">
    <property type="nucleotide sequence ID" value="XM_002430203.1"/>
</dbReference>
<evidence type="ECO:0000313" key="3">
    <source>
        <dbReference type="EnsemblMetazoa" id="PHUM467940-PA"/>
    </source>
</evidence>
<reference evidence="2" key="1">
    <citation type="submission" date="2007-04" db="EMBL/GenBank/DDBJ databases">
        <title>Annotation of Pediculus humanus corporis strain USDA.</title>
        <authorList>
            <person name="Kirkness E."/>
            <person name="Hannick L."/>
            <person name="Hass B."/>
            <person name="Bruggner R."/>
            <person name="Lawson D."/>
            <person name="Bidwell S."/>
            <person name="Joardar V."/>
            <person name="Caler E."/>
            <person name="Walenz B."/>
            <person name="Inman J."/>
            <person name="Schobel S."/>
            <person name="Galinsky K."/>
            <person name="Amedeo P."/>
            <person name="Strausberg R."/>
        </authorList>
    </citation>
    <scope>NUCLEOTIDE SEQUENCE</scope>
    <source>
        <strain evidence="2">USDA</strain>
    </source>
</reference>
<reference evidence="3" key="3">
    <citation type="submission" date="2021-02" db="UniProtKB">
        <authorList>
            <consortium name="EnsemblMetazoa"/>
        </authorList>
    </citation>
    <scope>IDENTIFICATION</scope>
    <source>
        <strain evidence="3">USDA</strain>
    </source>
</reference>
<dbReference type="VEuPathDB" id="VectorBase:PHUM467940"/>
<dbReference type="EMBL" id="AAZO01005683">
    <property type="status" value="NOT_ANNOTATED_CDS"/>
    <property type="molecule type" value="Genomic_DNA"/>
</dbReference>
<dbReference type="KEGG" id="phu:Phum_PHUM467940"/>
<evidence type="ECO:0000313" key="2">
    <source>
        <dbReference type="EMBL" id="EEB17510.1"/>
    </source>
</evidence>
<name>E0VVV4_PEDHC</name>
<accession>E0VVV4</accession>
<evidence type="ECO:0000313" key="4">
    <source>
        <dbReference type="Proteomes" id="UP000009046"/>
    </source>
</evidence>
<reference evidence="2" key="2">
    <citation type="submission" date="2007-04" db="EMBL/GenBank/DDBJ databases">
        <title>The genome of the human body louse.</title>
        <authorList>
            <consortium name="The Human Body Louse Genome Consortium"/>
            <person name="Kirkness E."/>
            <person name="Walenz B."/>
            <person name="Hass B."/>
            <person name="Bruggner R."/>
            <person name="Strausberg R."/>
        </authorList>
    </citation>
    <scope>NUCLEOTIDE SEQUENCE</scope>
    <source>
        <strain evidence="2">USDA</strain>
    </source>
</reference>
<dbReference type="OrthoDB" id="10009520at2759"/>
<dbReference type="STRING" id="121224.E0VVV4"/>
<feature type="compositionally biased region" description="Low complexity" evidence="1">
    <location>
        <begin position="143"/>
        <end position="158"/>
    </location>
</feature>
<dbReference type="Proteomes" id="UP000009046">
    <property type="component" value="Unassembled WGS sequence"/>
</dbReference>